<keyword evidence="2" id="KW-0472">Membrane</keyword>
<evidence type="ECO:0000313" key="3">
    <source>
        <dbReference type="Proteomes" id="UP000515158"/>
    </source>
</evidence>
<dbReference type="Proteomes" id="UP000515158">
    <property type="component" value="Unplaced"/>
</dbReference>
<keyword evidence="3" id="KW-1185">Reference proteome</keyword>
<dbReference type="GeneID" id="117651126"/>
<feature type="region of interest" description="Disordered" evidence="1">
    <location>
        <begin position="252"/>
        <end position="282"/>
    </location>
</feature>
<protein>
    <submittedName>
        <fullName evidence="4">Uncharacterized protein LOC117651126</fullName>
    </submittedName>
</protein>
<reference evidence="4" key="1">
    <citation type="submission" date="2025-08" db="UniProtKB">
        <authorList>
            <consortium name="RefSeq"/>
        </authorList>
    </citation>
    <scope>IDENTIFICATION</scope>
    <source>
        <tissue evidence="4">Total insect</tissue>
    </source>
</reference>
<gene>
    <name evidence="4" type="primary">LOC117651126</name>
</gene>
<dbReference type="KEGG" id="tpal:117651126"/>
<evidence type="ECO:0000256" key="2">
    <source>
        <dbReference type="SAM" id="Phobius"/>
    </source>
</evidence>
<dbReference type="RefSeq" id="XP_034250803.1">
    <property type="nucleotide sequence ID" value="XM_034394912.1"/>
</dbReference>
<feature type="transmembrane region" description="Helical" evidence="2">
    <location>
        <begin position="121"/>
        <end position="154"/>
    </location>
</feature>
<proteinExistence type="predicted"/>
<evidence type="ECO:0000313" key="4">
    <source>
        <dbReference type="RefSeq" id="XP_034250803.1"/>
    </source>
</evidence>
<organism evidence="4">
    <name type="scientific">Thrips palmi</name>
    <name type="common">Melon thrips</name>
    <dbReference type="NCBI Taxonomy" id="161013"/>
    <lineage>
        <taxon>Eukaryota</taxon>
        <taxon>Metazoa</taxon>
        <taxon>Ecdysozoa</taxon>
        <taxon>Arthropoda</taxon>
        <taxon>Hexapoda</taxon>
        <taxon>Insecta</taxon>
        <taxon>Pterygota</taxon>
        <taxon>Neoptera</taxon>
        <taxon>Paraneoptera</taxon>
        <taxon>Thysanoptera</taxon>
        <taxon>Terebrantia</taxon>
        <taxon>Thripoidea</taxon>
        <taxon>Thripidae</taxon>
        <taxon>Thrips</taxon>
    </lineage>
</organism>
<keyword evidence="2" id="KW-0812">Transmembrane</keyword>
<dbReference type="InParanoid" id="A0A6P8ZZD5"/>
<name>A0A6P8ZZD5_THRPL</name>
<dbReference type="InterPro" id="IPR012464">
    <property type="entry name" value="DUF1676"/>
</dbReference>
<dbReference type="OrthoDB" id="6611212at2759"/>
<dbReference type="PANTHER" id="PTHR21879">
    <property type="entry name" value="FI03362P-RELATED-RELATED"/>
    <property type="match status" value="1"/>
</dbReference>
<accession>A0A6P8ZZD5</accession>
<dbReference type="AlphaFoldDB" id="A0A6P8ZZD5"/>
<feature type="non-terminal residue" evidence="4">
    <location>
        <position position="1"/>
    </location>
</feature>
<keyword evidence="2" id="KW-1133">Transmembrane helix</keyword>
<sequence>CLRADLADGLSRILASEQYNVTPALAVERVVPVDAGGPAHRMDVALNEAGLPTLAATAIKVFESHALVWKMWPGMLHLKIFRSPGEGMDAALEVPPSTDGRTWGLAAIGARRRLTMALLPIMYKMGVGTTLLGVLVFLALKTMFMVSILFVLAVTSFAKHKLGGLSHQPYVHYAHYAPPHHKEVHVHVHADPHKQAYGGWHRYGGHGGHHDGGYHTVYPSSYHSGPPPSDEGYYESEGPAYYHHRRTGYAGLLASSPSAPQRWDAPQGPSMEPAYYTGSYSR</sequence>
<evidence type="ECO:0000256" key="1">
    <source>
        <dbReference type="SAM" id="MobiDB-lite"/>
    </source>
</evidence>
<dbReference type="GO" id="GO:0016020">
    <property type="term" value="C:membrane"/>
    <property type="evidence" value="ECO:0007669"/>
    <property type="project" value="TreeGrafter"/>
</dbReference>